<evidence type="ECO:0000256" key="7">
    <source>
        <dbReference type="ARBA" id="ARBA00035112"/>
    </source>
</evidence>
<comment type="similarity">
    <text evidence="7">Belongs to the ustYa family.</text>
</comment>
<evidence type="ECO:0008006" key="11">
    <source>
        <dbReference type="Google" id="ProtNLM"/>
    </source>
</evidence>
<comment type="subcellular location">
    <subcellularLocation>
        <location evidence="1">Membrane</location>
        <topology evidence="1">Single-pass membrane protein</topology>
    </subcellularLocation>
</comment>
<keyword evidence="6" id="KW-0325">Glycoprotein</keyword>
<dbReference type="EMBL" id="JAULSW010000002">
    <property type="protein sequence ID" value="KAK3390366.1"/>
    <property type="molecule type" value="Genomic_DNA"/>
</dbReference>
<keyword evidence="5" id="KW-0472">Membrane</keyword>
<organism evidence="9 10">
    <name type="scientific">Podospora didyma</name>
    <dbReference type="NCBI Taxonomy" id="330526"/>
    <lineage>
        <taxon>Eukaryota</taxon>
        <taxon>Fungi</taxon>
        <taxon>Dikarya</taxon>
        <taxon>Ascomycota</taxon>
        <taxon>Pezizomycotina</taxon>
        <taxon>Sordariomycetes</taxon>
        <taxon>Sordariomycetidae</taxon>
        <taxon>Sordariales</taxon>
        <taxon>Podosporaceae</taxon>
        <taxon>Podospora</taxon>
    </lineage>
</organism>
<dbReference type="GO" id="GO:0016020">
    <property type="term" value="C:membrane"/>
    <property type="evidence" value="ECO:0007669"/>
    <property type="project" value="UniProtKB-SubCell"/>
</dbReference>
<dbReference type="GO" id="GO:0043386">
    <property type="term" value="P:mycotoxin biosynthetic process"/>
    <property type="evidence" value="ECO:0007669"/>
    <property type="project" value="InterPro"/>
</dbReference>
<protein>
    <recommendedName>
        <fullName evidence="11">Tat pathway signal sequence</fullName>
    </recommendedName>
</protein>
<evidence type="ECO:0000256" key="3">
    <source>
        <dbReference type="ARBA" id="ARBA00022989"/>
    </source>
</evidence>
<evidence type="ECO:0000313" key="10">
    <source>
        <dbReference type="Proteomes" id="UP001285441"/>
    </source>
</evidence>
<reference evidence="9" key="1">
    <citation type="journal article" date="2023" name="Mol. Phylogenet. Evol.">
        <title>Genome-scale phylogeny and comparative genomics of the fungal order Sordariales.</title>
        <authorList>
            <person name="Hensen N."/>
            <person name="Bonometti L."/>
            <person name="Westerberg I."/>
            <person name="Brannstrom I.O."/>
            <person name="Guillou S."/>
            <person name="Cros-Aarteil S."/>
            <person name="Calhoun S."/>
            <person name="Haridas S."/>
            <person name="Kuo A."/>
            <person name="Mondo S."/>
            <person name="Pangilinan J."/>
            <person name="Riley R."/>
            <person name="LaButti K."/>
            <person name="Andreopoulos B."/>
            <person name="Lipzen A."/>
            <person name="Chen C."/>
            <person name="Yan M."/>
            <person name="Daum C."/>
            <person name="Ng V."/>
            <person name="Clum A."/>
            <person name="Steindorff A."/>
            <person name="Ohm R.A."/>
            <person name="Martin F."/>
            <person name="Silar P."/>
            <person name="Natvig D.O."/>
            <person name="Lalanne C."/>
            <person name="Gautier V."/>
            <person name="Ament-Velasquez S.L."/>
            <person name="Kruys A."/>
            <person name="Hutchinson M.I."/>
            <person name="Powell A.J."/>
            <person name="Barry K."/>
            <person name="Miller A.N."/>
            <person name="Grigoriev I.V."/>
            <person name="Debuchy R."/>
            <person name="Gladieux P."/>
            <person name="Hiltunen Thoren M."/>
            <person name="Johannesson H."/>
        </authorList>
    </citation>
    <scope>NUCLEOTIDE SEQUENCE</scope>
    <source>
        <strain evidence="9">CBS 232.78</strain>
    </source>
</reference>
<gene>
    <name evidence="9" type="ORF">B0H63DRAFT_446489</name>
</gene>
<evidence type="ECO:0000256" key="8">
    <source>
        <dbReference type="SAM" id="MobiDB-lite"/>
    </source>
</evidence>
<dbReference type="PANTHER" id="PTHR33365:SF7">
    <property type="entry name" value="TAT PATHWAY SIGNAL SEQUENCE"/>
    <property type="match status" value="1"/>
</dbReference>
<evidence type="ECO:0000256" key="1">
    <source>
        <dbReference type="ARBA" id="ARBA00004167"/>
    </source>
</evidence>
<accession>A0AAE0U495</accession>
<dbReference type="Pfam" id="PF11807">
    <property type="entry name" value="UstYa"/>
    <property type="match status" value="1"/>
</dbReference>
<dbReference type="Proteomes" id="UP001285441">
    <property type="component" value="Unassembled WGS sequence"/>
</dbReference>
<evidence type="ECO:0000256" key="6">
    <source>
        <dbReference type="ARBA" id="ARBA00023180"/>
    </source>
</evidence>
<proteinExistence type="inferred from homology"/>
<dbReference type="PANTHER" id="PTHR33365">
    <property type="entry name" value="YALI0B05434P"/>
    <property type="match status" value="1"/>
</dbReference>
<comment type="caution">
    <text evidence="9">The sequence shown here is derived from an EMBL/GenBank/DDBJ whole genome shotgun (WGS) entry which is preliminary data.</text>
</comment>
<keyword evidence="4" id="KW-0843">Virulence</keyword>
<evidence type="ECO:0000256" key="4">
    <source>
        <dbReference type="ARBA" id="ARBA00023026"/>
    </source>
</evidence>
<keyword evidence="2" id="KW-0812">Transmembrane</keyword>
<evidence type="ECO:0000313" key="9">
    <source>
        <dbReference type="EMBL" id="KAK3390366.1"/>
    </source>
</evidence>
<name>A0AAE0U495_9PEZI</name>
<dbReference type="AlphaFoldDB" id="A0AAE0U495"/>
<keyword evidence="3" id="KW-1133">Transmembrane helix</keyword>
<keyword evidence="10" id="KW-1185">Reference proteome</keyword>
<evidence type="ECO:0000256" key="2">
    <source>
        <dbReference type="ARBA" id="ARBA00022692"/>
    </source>
</evidence>
<evidence type="ECO:0000256" key="5">
    <source>
        <dbReference type="ARBA" id="ARBA00023136"/>
    </source>
</evidence>
<reference evidence="9" key="2">
    <citation type="submission" date="2023-06" db="EMBL/GenBank/DDBJ databases">
        <authorList>
            <consortium name="Lawrence Berkeley National Laboratory"/>
            <person name="Haridas S."/>
            <person name="Hensen N."/>
            <person name="Bonometti L."/>
            <person name="Westerberg I."/>
            <person name="Brannstrom I.O."/>
            <person name="Guillou S."/>
            <person name="Cros-Aarteil S."/>
            <person name="Calhoun S."/>
            <person name="Kuo A."/>
            <person name="Mondo S."/>
            <person name="Pangilinan J."/>
            <person name="Riley R."/>
            <person name="LaButti K."/>
            <person name="Andreopoulos B."/>
            <person name="Lipzen A."/>
            <person name="Chen C."/>
            <person name="Yanf M."/>
            <person name="Daum C."/>
            <person name="Ng V."/>
            <person name="Clum A."/>
            <person name="Steindorff A."/>
            <person name="Ohm R."/>
            <person name="Martin F."/>
            <person name="Silar P."/>
            <person name="Natvig D."/>
            <person name="Lalanne C."/>
            <person name="Gautier V."/>
            <person name="Ament-velasquez S.L."/>
            <person name="Kruys A."/>
            <person name="Hutchinson M.I."/>
            <person name="Powell A.J."/>
            <person name="Barry K."/>
            <person name="Miller A.N."/>
            <person name="Grigoriev I.V."/>
            <person name="Debuchy R."/>
            <person name="Gladieux P."/>
            <person name="Thoren M.H."/>
            <person name="Johannesson H."/>
        </authorList>
    </citation>
    <scope>NUCLEOTIDE SEQUENCE</scope>
    <source>
        <strain evidence="9">CBS 232.78</strain>
    </source>
</reference>
<sequence length="298" mass="33459">MPATTIENEPLLESEYQETDASSSSSSLDLQVSEKGHHQYQCQTCGTPTTQPSSSRRWWWVKFGVAQLVLILCYTVVSLAVIQSTVDTESVPDIHAFAGLAVRYKFRLYDNFVNSPYGGEPTPASDAAWHTLLNNMSVRVTAEELAAHGQTSVPLPGGGYLAWLGVFHELHCVKMLRQWSWREHYFPNMTAHDHMHQMVHIDHCLDWLRNAAICRADTSALAVFKWDPRMPHPMLNTHRVPHRCVDWDALMSSHADRLVSHDEVRDLKNPILKAPAVKGEEKGGEVTKGDVGIEALGR</sequence>
<dbReference type="InterPro" id="IPR021765">
    <property type="entry name" value="UstYa-like"/>
</dbReference>
<feature type="region of interest" description="Disordered" evidence="8">
    <location>
        <begin position="1"/>
        <end position="28"/>
    </location>
</feature>